<evidence type="ECO:0000256" key="1">
    <source>
        <dbReference type="ARBA" id="ARBA00004236"/>
    </source>
</evidence>
<evidence type="ECO:0000313" key="8">
    <source>
        <dbReference type="Proteomes" id="UP000435243"/>
    </source>
</evidence>
<dbReference type="PANTHER" id="PTHR46769">
    <property type="entry name" value="POLYCYSTIC KIDNEY AND HEPATIC DISEASE 1 (AUTOSOMAL RECESSIVE)-LIKE 1"/>
    <property type="match status" value="1"/>
</dbReference>
<comment type="subcellular location">
    <subcellularLocation>
        <location evidence="1">Cell membrane</location>
    </subcellularLocation>
</comment>
<dbReference type="InterPro" id="IPR055401">
    <property type="entry name" value="CEMIP_beta-hel_dom"/>
</dbReference>
<comment type="caution">
    <text evidence="7">The sequence shown here is derived from an EMBL/GenBank/DDBJ whole genome shotgun (WGS) entry which is preliminary data.</text>
</comment>
<keyword evidence="3 5" id="KW-0732">Signal</keyword>
<organism evidence="7 8">
    <name type="scientific">Alteraurantiacibacter aestuarii</name>
    <dbReference type="NCBI Taxonomy" id="650004"/>
    <lineage>
        <taxon>Bacteria</taxon>
        <taxon>Pseudomonadati</taxon>
        <taxon>Pseudomonadota</taxon>
        <taxon>Alphaproteobacteria</taxon>
        <taxon>Sphingomonadales</taxon>
        <taxon>Erythrobacteraceae</taxon>
        <taxon>Alteraurantiacibacter</taxon>
    </lineage>
</organism>
<evidence type="ECO:0000259" key="6">
    <source>
        <dbReference type="PROSITE" id="PS51484"/>
    </source>
</evidence>
<sequence length="909" mass="98994">MRKQFHLFLYTRLVPASVLLAMGTSIAAQDSADHASMAMDVAAPSAMTRTVKWSDASAWPSGKVPVAGEEVTIPRGTEMMLDVSPPELRGLTVQGKLTFVDERDLALTTEWIYVPGGELQIGTEASPFQHNATITLTDNVQGEDINTMGDRGIMMLRGTLNMHGNRDHTWTKLSSTAEAGATSIEVLDASEWRAGDEIVLASTDFNPRQAERRTITRVSGNTISFAEPLEYMHFGEITFGVDERGEVAMLTRNIKVQASEDAAESYFGGHIMAMAGSKAYVEGVELNRMGQHLTLARYPLHFHVLGEGAGQYIRNASIHDTFNRCVTVHGTNNLRVENNVTFNTVGHCFFMEDGIETGNEFIRNLAIQTKCHPTLDCVPTNLAANGERDPRAADPAAYREMSFHSGNTLLPSDNTVSSFWITNPDNSYIDNVAAGSDQVGFWLSIPQHPNGAFLGTEISANTWPRRTALREFRGNTAHSNFDGFLIDRHIDQDNTFGLASIPLLPLADPTDLESEVKETHFENLTSYKNRNGGLWGRGDLYVYSNARFADNAIGMTQAAGDIGSLPFSSRLVDALVVGETDNIGNPATPEEIAYGRSLPKPSIPDFPIRGYEYYDYRDDVVNTTFVNFQDNDQRKTGALSFLLFTSAGLSTRSTISGGEFINAKPVYFPTYDSRFDNDNRGGNAYRTLSFHDLDGSVTGIPGSQVLLHDGENDSVATDDSCEIHPTWNAAVCTGDIGRLNLSDARGELPAAVDLESRTARFALLSSLSPNAPDTPLVQAQRAALFSRRPPQAPIALVRGGREFKINGDQSTVRAGTEIEVKTARPEVTLSLAEMDAGSWVMFELPGFASAASGTQQGSMGALRAANETSWFRDGDALWVKLVAEAPVMEVIRPTDLQASITVSREGLGG</sequence>
<evidence type="ECO:0000256" key="4">
    <source>
        <dbReference type="ARBA" id="ARBA00023180"/>
    </source>
</evidence>
<name>A0A844ZIK3_9SPHN</name>
<dbReference type="Pfam" id="PF10162">
    <property type="entry name" value="G8"/>
    <property type="match status" value="1"/>
</dbReference>
<protein>
    <submittedName>
        <fullName evidence="7">Transmembrane domain-containing protein</fullName>
    </submittedName>
</protein>
<dbReference type="Pfam" id="PF24606">
    <property type="entry name" value="CEMIP_beta-hel"/>
    <property type="match status" value="1"/>
</dbReference>
<dbReference type="InterPro" id="IPR052387">
    <property type="entry name" value="Fibrocystin"/>
</dbReference>
<dbReference type="GO" id="GO:0005886">
    <property type="term" value="C:plasma membrane"/>
    <property type="evidence" value="ECO:0007669"/>
    <property type="project" value="UniProtKB-SubCell"/>
</dbReference>
<dbReference type="InterPro" id="IPR011050">
    <property type="entry name" value="Pectin_lyase_fold/virulence"/>
</dbReference>
<dbReference type="PANTHER" id="PTHR46769:SF2">
    <property type="entry name" value="FIBROCYSTIN-L ISOFORM 2 PRECURSOR-RELATED"/>
    <property type="match status" value="1"/>
</dbReference>
<dbReference type="SMART" id="SM01225">
    <property type="entry name" value="G8"/>
    <property type="match status" value="1"/>
</dbReference>
<feature type="chain" id="PRO_5032785393" evidence="5">
    <location>
        <begin position="28"/>
        <end position="909"/>
    </location>
</feature>
<gene>
    <name evidence="7" type="ORF">GRI32_02580</name>
</gene>
<dbReference type="RefSeq" id="WP_160589591.1">
    <property type="nucleotide sequence ID" value="NZ_WTYY01000002.1"/>
</dbReference>
<dbReference type="PROSITE" id="PS51484">
    <property type="entry name" value="G8"/>
    <property type="match status" value="1"/>
</dbReference>
<dbReference type="OrthoDB" id="7413710at2"/>
<dbReference type="AlphaFoldDB" id="A0A844ZIK3"/>
<dbReference type="EMBL" id="WTYY01000002">
    <property type="protein sequence ID" value="MXO87618.1"/>
    <property type="molecule type" value="Genomic_DNA"/>
</dbReference>
<keyword evidence="2" id="KW-0472">Membrane</keyword>
<keyword evidence="2" id="KW-1003">Cell membrane</keyword>
<evidence type="ECO:0000313" key="7">
    <source>
        <dbReference type="EMBL" id="MXO87618.1"/>
    </source>
</evidence>
<reference evidence="7 8" key="1">
    <citation type="submission" date="2019-12" db="EMBL/GenBank/DDBJ databases">
        <title>Genomic-based taxomic classification of the family Erythrobacteraceae.</title>
        <authorList>
            <person name="Xu L."/>
        </authorList>
    </citation>
    <scope>NUCLEOTIDE SEQUENCE [LARGE SCALE GENOMIC DNA]</scope>
    <source>
        <strain evidence="7 8">JCM 16339</strain>
    </source>
</reference>
<keyword evidence="4" id="KW-0325">Glycoprotein</keyword>
<evidence type="ECO:0000256" key="2">
    <source>
        <dbReference type="ARBA" id="ARBA00022475"/>
    </source>
</evidence>
<dbReference type="SUPFAM" id="SSF51126">
    <property type="entry name" value="Pectin lyase-like"/>
    <property type="match status" value="1"/>
</dbReference>
<evidence type="ECO:0000256" key="3">
    <source>
        <dbReference type="ARBA" id="ARBA00022729"/>
    </source>
</evidence>
<feature type="signal peptide" evidence="5">
    <location>
        <begin position="1"/>
        <end position="27"/>
    </location>
</feature>
<keyword evidence="8" id="KW-1185">Reference proteome</keyword>
<accession>A0A844ZIK3</accession>
<proteinExistence type="predicted"/>
<dbReference type="InterPro" id="IPR019316">
    <property type="entry name" value="G8_domain"/>
</dbReference>
<dbReference type="Proteomes" id="UP000435243">
    <property type="component" value="Unassembled WGS sequence"/>
</dbReference>
<evidence type="ECO:0000256" key="5">
    <source>
        <dbReference type="SAM" id="SignalP"/>
    </source>
</evidence>
<keyword evidence="7" id="KW-0812">Transmembrane</keyword>
<feature type="domain" description="G8" evidence="6">
    <location>
        <begin position="57"/>
        <end position="175"/>
    </location>
</feature>